<keyword evidence="4" id="KW-0808">Transferase</keyword>
<keyword evidence="1" id="KW-0812">Transmembrane</keyword>
<dbReference type="EMBL" id="JBHULZ010000026">
    <property type="protein sequence ID" value="MFD2697525.1"/>
    <property type="molecule type" value="Genomic_DNA"/>
</dbReference>
<organism evidence="4 5">
    <name type="scientific">Mesonia sediminis</name>
    <dbReference type="NCBI Taxonomy" id="1703946"/>
    <lineage>
        <taxon>Bacteria</taxon>
        <taxon>Pseudomonadati</taxon>
        <taxon>Bacteroidota</taxon>
        <taxon>Flavobacteriia</taxon>
        <taxon>Flavobacteriales</taxon>
        <taxon>Flavobacteriaceae</taxon>
        <taxon>Mesonia</taxon>
    </lineage>
</organism>
<name>A0ABW5SCG3_9FLAO</name>
<feature type="transmembrane region" description="Helical" evidence="1">
    <location>
        <begin position="267"/>
        <end position="284"/>
    </location>
</feature>
<keyword evidence="4" id="KW-0328">Glycosyltransferase</keyword>
<protein>
    <submittedName>
        <fullName evidence="4">Glycosyltransferase</fullName>
        <ecNumber evidence="4">2.4.-.-</ecNumber>
    </submittedName>
</protein>
<comment type="caution">
    <text evidence="4">The sequence shown here is derived from an EMBL/GenBank/DDBJ whole genome shotgun (WGS) entry which is preliminary data.</text>
</comment>
<dbReference type="Pfam" id="PF13632">
    <property type="entry name" value="Glyco_trans_2_3"/>
    <property type="match status" value="1"/>
</dbReference>
<feature type="transmembrane region" description="Helical" evidence="1">
    <location>
        <begin position="290"/>
        <end position="310"/>
    </location>
</feature>
<dbReference type="InterPro" id="IPR001173">
    <property type="entry name" value="Glyco_trans_2-like"/>
</dbReference>
<sequence>MEIKYSFVIPVYNRPQEIEELLQSFLAMKKTVGYEIIIVEDGSTISSEDVVSKYKNQLSIQYFKKENSGPGDSRNYGMARARSPYFIILDSDVILPSHYLQTVDKQLTSHPLDCFGGPDAALATFTPLQKAINYTMTSMLTTGGIRGKNKSVKAYEPRSFNMGLSQAAFESTGGFGRIHPGEDPDLVLRLKKQGFSIGFIEKAFVYHKRRISWSKFYTQVNKFGKVRPILNQWHPKSKNIAFWFPSFFVAASLLSLILTLVGLYVPILLLGFYLLILFLHASFLEKSVRVGTYVLCAVFIQFYGYGLGFIKASFLLKNKSKTPEQLFPNLFFNS</sequence>
<evidence type="ECO:0000313" key="5">
    <source>
        <dbReference type="Proteomes" id="UP001597357"/>
    </source>
</evidence>
<keyword evidence="5" id="KW-1185">Reference proteome</keyword>
<keyword evidence="1" id="KW-1133">Transmembrane helix</keyword>
<evidence type="ECO:0000256" key="1">
    <source>
        <dbReference type="SAM" id="Phobius"/>
    </source>
</evidence>
<feature type="domain" description="Glycosyltransferase 2-like" evidence="2">
    <location>
        <begin position="6"/>
        <end position="116"/>
    </location>
</feature>
<keyword evidence="1" id="KW-0472">Membrane</keyword>
<evidence type="ECO:0000259" key="2">
    <source>
        <dbReference type="Pfam" id="PF00535"/>
    </source>
</evidence>
<dbReference type="PANTHER" id="PTHR43685:SF2">
    <property type="entry name" value="GLYCOSYLTRANSFERASE 2-LIKE DOMAIN-CONTAINING PROTEIN"/>
    <property type="match status" value="1"/>
</dbReference>
<dbReference type="InterPro" id="IPR050834">
    <property type="entry name" value="Glycosyltransf_2"/>
</dbReference>
<feature type="transmembrane region" description="Helical" evidence="1">
    <location>
        <begin position="240"/>
        <end position="260"/>
    </location>
</feature>
<dbReference type="SUPFAM" id="SSF53448">
    <property type="entry name" value="Nucleotide-diphospho-sugar transferases"/>
    <property type="match status" value="1"/>
</dbReference>
<evidence type="ECO:0000259" key="3">
    <source>
        <dbReference type="Pfam" id="PF13632"/>
    </source>
</evidence>
<gene>
    <name evidence="4" type="ORF">ACFSQ0_05940</name>
</gene>
<dbReference type="EC" id="2.4.-.-" evidence="4"/>
<dbReference type="InterPro" id="IPR029044">
    <property type="entry name" value="Nucleotide-diphossugar_trans"/>
</dbReference>
<dbReference type="Proteomes" id="UP001597357">
    <property type="component" value="Unassembled WGS sequence"/>
</dbReference>
<dbReference type="PANTHER" id="PTHR43685">
    <property type="entry name" value="GLYCOSYLTRANSFERASE"/>
    <property type="match status" value="1"/>
</dbReference>
<reference evidence="5" key="1">
    <citation type="journal article" date="2019" name="Int. J. Syst. Evol. Microbiol.">
        <title>The Global Catalogue of Microorganisms (GCM) 10K type strain sequencing project: providing services to taxonomists for standard genome sequencing and annotation.</title>
        <authorList>
            <consortium name="The Broad Institute Genomics Platform"/>
            <consortium name="The Broad Institute Genome Sequencing Center for Infectious Disease"/>
            <person name="Wu L."/>
            <person name="Ma J."/>
        </authorList>
    </citation>
    <scope>NUCLEOTIDE SEQUENCE [LARGE SCALE GENOMIC DNA]</scope>
    <source>
        <strain evidence="5">KCTC 42255</strain>
    </source>
</reference>
<feature type="domain" description="Glycosyltransferase 2-like" evidence="3">
    <location>
        <begin position="159"/>
        <end position="278"/>
    </location>
</feature>
<dbReference type="RefSeq" id="WP_379045555.1">
    <property type="nucleotide sequence ID" value="NZ_JBHULZ010000026.1"/>
</dbReference>
<dbReference type="Pfam" id="PF00535">
    <property type="entry name" value="Glycos_transf_2"/>
    <property type="match status" value="1"/>
</dbReference>
<dbReference type="GO" id="GO:0016757">
    <property type="term" value="F:glycosyltransferase activity"/>
    <property type="evidence" value="ECO:0007669"/>
    <property type="project" value="UniProtKB-KW"/>
</dbReference>
<proteinExistence type="predicted"/>
<dbReference type="Gene3D" id="3.90.550.10">
    <property type="entry name" value="Spore Coat Polysaccharide Biosynthesis Protein SpsA, Chain A"/>
    <property type="match status" value="1"/>
</dbReference>
<evidence type="ECO:0000313" key="4">
    <source>
        <dbReference type="EMBL" id="MFD2697525.1"/>
    </source>
</evidence>
<accession>A0ABW5SCG3</accession>